<comment type="similarity">
    <text evidence="1 5">Belongs to the 5-formyltetrahydrofolate cyclo-ligase family.</text>
</comment>
<evidence type="ECO:0000256" key="2">
    <source>
        <dbReference type="ARBA" id="ARBA00022741"/>
    </source>
</evidence>
<dbReference type="OrthoDB" id="9801938at2"/>
<dbReference type="GO" id="GO:0046872">
    <property type="term" value="F:metal ion binding"/>
    <property type="evidence" value="ECO:0007669"/>
    <property type="project" value="UniProtKB-KW"/>
</dbReference>
<dbReference type="Pfam" id="PF01812">
    <property type="entry name" value="5-FTHF_cyc-lig"/>
    <property type="match status" value="1"/>
</dbReference>
<dbReference type="InterPro" id="IPR024185">
    <property type="entry name" value="FTHF_cligase-like_sf"/>
</dbReference>
<accession>A0A1I2MW92</accession>
<keyword evidence="5" id="KW-0479">Metal-binding</keyword>
<feature type="binding site" evidence="4">
    <location>
        <position position="50"/>
    </location>
    <ligand>
        <name>substrate</name>
    </ligand>
</feature>
<feature type="binding site" evidence="4">
    <location>
        <begin position="134"/>
        <end position="142"/>
    </location>
    <ligand>
        <name>ATP</name>
        <dbReference type="ChEBI" id="CHEBI:30616"/>
    </ligand>
</feature>
<organism evidence="7 8">
    <name type="scientific">Clostridium cadaveris</name>
    <dbReference type="NCBI Taxonomy" id="1529"/>
    <lineage>
        <taxon>Bacteria</taxon>
        <taxon>Bacillati</taxon>
        <taxon>Bacillota</taxon>
        <taxon>Clostridia</taxon>
        <taxon>Eubacteriales</taxon>
        <taxon>Clostridiaceae</taxon>
        <taxon>Clostridium</taxon>
    </lineage>
</organism>
<dbReference type="Proteomes" id="UP000246114">
    <property type="component" value="Unassembled WGS sequence"/>
</dbReference>
<evidence type="ECO:0000313" key="7">
    <source>
        <dbReference type="EMBL" id="SFF95150.1"/>
    </source>
</evidence>
<keyword evidence="5" id="KW-0460">Magnesium</keyword>
<evidence type="ECO:0000313" key="8">
    <source>
        <dbReference type="Proteomes" id="UP000182135"/>
    </source>
</evidence>
<dbReference type="InterPro" id="IPR002698">
    <property type="entry name" value="FTHF_cligase"/>
</dbReference>
<dbReference type="PIRSF" id="PIRSF006806">
    <property type="entry name" value="FTHF_cligase"/>
    <property type="match status" value="1"/>
</dbReference>
<dbReference type="Gene3D" id="3.40.50.10420">
    <property type="entry name" value="NagB/RpiA/CoA transferase-like"/>
    <property type="match status" value="1"/>
</dbReference>
<dbReference type="GO" id="GO:0009396">
    <property type="term" value="P:folic acid-containing compound biosynthetic process"/>
    <property type="evidence" value="ECO:0007669"/>
    <property type="project" value="TreeGrafter"/>
</dbReference>
<dbReference type="GO" id="GO:0030272">
    <property type="term" value="F:5-formyltetrahydrofolate cyclo-ligase activity"/>
    <property type="evidence" value="ECO:0007669"/>
    <property type="project" value="UniProtKB-EC"/>
</dbReference>
<keyword evidence="2 4" id="KW-0547">Nucleotide-binding</keyword>
<dbReference type="AlphaFoldDB" id="A0A1I2MW92"/>
<dbReference type="InterPro" id="IPR037171">
    <property type="entry name" value="NagB/RpiA_transferase-like"/>
</dbReference>
<dbReference type="PANTHER" id="PTHR23407:SF1">
    <property type="entry name" value="5-FORMYLTETRAHYDROFOLATE CYCLO-LIGASE"/>
    <property type="match status" value="1"/>
</dbReference>
<evidence type="ECO:0000256" key="1">
    <source>
        <dbReference type="ARBA" id="ARBA00010638"/>
    </source>
</evidence>
<dbReference type="RefSeq" id="WP_027639130.1">
    <property type="nucleotide sequence ID" value="NZ_BAAACD010000003.1"/>
</dbReference>
<protein>
    <recommendedName>
        <fullName evidence="5">5-formyltetrahydrofolate cyclo-ligase</fullName>
        <ecNumber evidence="5">6.3.3.2</ecNumber>
    </recommendedName>
</protein>
<keyword evidence="7" id="KW-0436">Ligase</keyword>
<dbReference type="eggNOG" id="COG0212">
    <property type="taxonomic scope" value="Bacteria"/>
</dbReference>
<comment type="catalytic activity">
    <reaction evidence="5">
        <text>(6S)-5-formyl-5,6,7,8-tetrahydrofolate + ATP = (6R)-5,10-methenyltetrahydrofolate + ADP + phosphate</text>
        <dbReference type="Rhea" id="RHEA:10488"/>
        <dbReference type="ChEBI" id="CHEBI:30616"/>
        <dbReference type="ChEBI" id="CHEBI:43474"/>
        <dbReference type="ChEBI" id="CHEBI:57455"/>
        <dbReference type="ChEBI" id="CHEBI:57457"/>
        <dbReference type="ChEBI" id="CHEBI:456216"/>
        <dbReference type="EC" id="6.3.3.2"/>
    </reaction>
</comment>
<reference evidence="7 8" key="1">
    <citation type="submission" date="2016-10" db="EMBL/GenBank/DDBJ databases">
        <authorList>
            <person name="de Groot N.N."/>
        </authorList>
    </citation>
    <scope>NUCLEOTIDE SEQUENCE [LARGE SCALE GENOMIC DNA]</scope>
    <source>
        <strain evidence="7 8">NLAE-zl-G419</strain>
    </source>
</reference>
<comment type="cofactor">
    <cofactor evidence="5">
        <name>Mg(2+)</name>
        <dbReference type="ChEBI" id="CHEBI:18420"/>
    </cofactor>
</comment>
<evidence type="ECO:0000256" key="4">
    <source>
        <dbReference type="PIRSR" id="PIRSR006806-1"/>
    </source>
</evidence>
<keyword evidence="3 4" id="KW-0067">ATP-binding</keyword>
<dbReference type="EC" id="6.3.3.2" evidence="5"/>
<dbReference type="GeneID" id="90545407"/>
<keyword evidence="8" id="KW-1185">Reference proteome</keyword>
<feature type="binding site" evidence="4">
    <location>
        <begin position="4"/>
        <end position="8"/>
    </location>
    <ligand>
        <name>ATP</name>
        <dbReference type="ChEBI" id="CHEBI:30616"/>
    </ligand>
</feature>
<reference evidence="6 9" key="2">
    <citation type="submission" date="2018-03" db="EMBL/GenBank/DDBJ databases">
        <title>The uncultured portion of the human microbiome is neutrally assembled.</title>
        <authorList>
            <person name="Jeraldo P."/>
            <person name="Boardman L."/>
            <person name="White B.A."/>
            <person name="Nelson H."/>
            <person name="Goldenfeld N."/>
            <person name="Chia N."/>
        </authorList>
    </citation>
    <scope>NUCLEOTIDE SEQUENCE [LARGE SCALE GENOMIC DNA]</scope>
    <source>
        <strain evidence="6">CIM:MAG 903</strain>
    </source>
</reference>
<gene>
    <name evidence="6" type="ORF">DBY38_03530</name>
    <name evidence="7" type="ORF">SAMN04487885_11718</name>
</gene>
<dbReference type="NCBIfam" id="TIGR02727">
    <property type="entry name" value="MTHFS_bact"/>
    <property type="match status" value="1"/>
</dbReference>
<dbReference type="PANTHER" id="PTHR23407">
    <property type="entry name" value="ATPASE INHIBITOR/5-FORMYLTETRAHYDROFOLATE CYCLO-LIGASE"/>
    <property type="match status" value="1"/>
</dbReference>
<name>A0A1I2MW92_9CLOT</name>
<dbReference type="STRING" id="1529.SAMN04487885_11718"/>
<evidence type="ECO:0000313" key="6">
    <source>
        <dbReference type="EMBL" id="PWL54866.1"/>
    </source>
</evidence>
<proteinExistence type="inferred from homology"/>
<dbReference type="EMBL" id="QAMZ01000018">
    <property type="protein sequence ID" value="PWL54866.1"/>
    <property type="molecule type" value="Genomic_DNA"/>
</dbReference>
<dbReference type="Proteomes" id="UP000182135">
    <property type="component" value="Unassembled WGS sequence"/>
</dbReference>
<evidence type="ECO:0000313" key="9">
    <source>
        <dbReference type="Proteomes" id="UP000246114"/>
    </source>
</evidence>
<evidence type="ECO:0000256" key="3">
    <source>
        <dbReference type="ARBA" id="ARBA00022840"/>
    </source>
</evidence>
<sequence>MDSKSYLRKTLIKLRDEISKEHRQNKNESIYHKIINSDFYKKSHNIFVFVSYGNEVDTHRIIKHSLERGKRVCVPKVINKNQGMKAVEITCWSDLSKSYRGILEPELKEDNVISEEEIDLVLVPGVAFDHKGGRLGYGGGFYDRFLLKISKKCKIVAIGYKEQIVNELPMDEHDVKINCIITD</sequence>
<feature type="binding site" evidence="4">
    <location>
        <position position="55"/>
    </location>
    <ligand>
        <name>substrate</name>
    </ligand>
</feature>
<dbReference type="SUPFAM" id="SSF100950">
    <property type="entry name" value="NagB/RpiA/CoA transferase-like"/>
    <property type="match status" value="1"/>
</dbReference>
<dbReference type="GO" id="GO:0035999">
    <property type="term" value="P:tetrahydrofolate interconversion"/>
    <property type="evidence" value="ECO:0007669"/>
    <property type="project" value="TreeGrafter"/>
</dbReference>
<dbReference type="GO" id="GO:0005524">
    <property type="term" value="F:ATP binding"/>
    <property type="evidence" value="ECO:0007669"/>
    <property type="project" value="UniProtKB-KW"/>
</dbReference>
<evidence type="ECO:0000256" key="5">
    <source>
        <dbReference type="RuleBase" id="RU361279"/>
    </source>
</evidence>
<dbReference type="EMBL" id="FOOE01000017">
    <property type="protein sequence ID" value="SFF95150.1"/>
    <property type="molecule type" value="Genomic_DNA"/>
</dbReference>